<dbReference type="EMBL" id="JAGINW010000001">
    <property type="protein sequence ID" value="MBP2330986.1"/>
    <property type="molecule type" value="Genomic_DNA"/>
</dbReference>
<keyword evidence="2" id="KW-0719">Serine esterase</keyword>
<sequence>MIVLPVLMSLTMIVPTSPQSHCSVAVPGAERVVGACLDDLTTAGTVTSGHTDPADWAGLEPPGTVNPSGVPGVQLDGYFPDTSTTNPTHGWNHDSQFVIRLPRKWNGGLVVAGPPGVREQYANDRIIGDYVLSQGFAFAATDKGNTGPFAYRDGARPGDGILEWHSRMAQLTIATKVVAAKHYGRPPRHTYVAGTSAGGYLVRWQLERFPWLYDGGVDWNGLLFTPDSPGLLATLPPALRAYPRGARDEMIAAGYPAESEPLWAFHYRNQWDILQRILREEIDPGYDGATEAGTPFCPEGTGPGCDTDYDYASRPREVRDTVSRISLTGKIKRPHITVHGTLDALVPISRSSDVYARMTTGKHRYYRIEGGNHIEALATGPVRPMLPCFRSAFDAMVGWVERGTAPSPSHTVPRTSSCRI</sequence>
<organism evidence="8 9">
    <name type="scientific">Kibdelosporangium banguiense</name>
    <dbReference type="NCBI Taxonomy" id="1365924"/>
    <lineage>
        <taxon>Bacteria</taxon>
        <taxon>Bacillati</taxon>
        <taxon>Actinomycetota</taxon>
        <taxon>Actinomycetes</taxon>
        <taxon>Pseudonocardiales</taxon>
        <taxon>Pseudonocardiaceae</taxon>
        <taxon>Kibdelosporangium</taxon>
    </lineage>
</organism>
<protein>
    <submittedName>
        <fullName evidence="8">Alpha-beta hydrolase superfamily lysophospholipase</fullName>
    </submittedName>
</protein>
<gene>
    <name evidence="8" type="ORF">JOF56_011371</name>
</gene>
<comment type="similarity">
    <text evidence="1">Belongs to the tannase family.</text>
</comment>
<evidence type="ECO:0000313" key="9">
    <source>
        <dbReference type="Proteomes" id="UP001519332"/>
    </source>
</evidence>
<evidence type="ECO:0000256" key="3">
    <source>
        <dbReference type="ARBA" id="ARBA00022723"/>
    </source>
</evidence>
<dbReference type="Proteomes" id="UP001519332">
    <property type="component" value="Unassembled WGS sequence"/>
</dbReference>
<evidence type="ECO:0000313" key="8">
    <source>
        <dbReference type="EMBL" id="MBP2330986.1"/>
    </source>
</evidence>
<dbReference type="PANTHER" id="PTHR33938">
    <property type="entry name" value="FERULOYL ESTERASE B-RELATED"/>
    <property type="match status" value="1"/>
</dbReference>
<name>A0ABS4U464_9PSEU</name>
<keyword evidence="4" id="KW-0732">Signal</keyword>
<comment type="caution">
    <text evidence="8">The sequence shown here is derived from an EMBL/GenBank/DDBJ whole genome shotgun (WGS) entry which is preliminary data.</text>
</comment>
<dbReference type="RefSeq" id="WP_209647638.1">
    <property type="nucleotide sequence ID" value="NZ_JAGINW010000001.1"/>
</dbReference>
<keyword evidence="7" id="KW-1015">Disulfide bond</keyword>
<keyword evidence="5 8" id="KW-0378">Hydrolase</keyword>
<keyword evidence="9" id="KW-1185">Reference proteome</keyword>
<evidence type="ECO:0000256" key="7">
    <source>
        <dbReference type="ARBA" id="ARBA00023157"/>
    </source>
</evidence>
<proteinExistence type="inferred from homology"/>
<dbReference type="InterPro" id="IPR029058">
    <property type="entry name" value="AB_hydrolase_fold"/>
</dbReference>
<dbReference type="Gene3D" id="3.40.50.1820">
    <property type="entry name" value="alpha/beta hydrolase"/>
    <property type="match status" value="1"/>
</dbReference>
<dbReference type="GO" id="GO:0016787">
    <property type="term" value="F:hydrolase activity"/>
    <property type="evidence" value="ECO:0007669"/>
    <property type="project" value="UniProtKB-KW"/>
</dbReference>
<dbReference type="PANTHER" id="PTHR33938:SF15">
    <property type="entry name" value="FERULOYL ESTERASE B-RELATED"/>
    <property type="match status" value="1"/>
</dbReference>
<dbReference type="SUPFAM" id="SSF53474">
    <property type="entry name" value="alpha/beta-Hydrolases"/>
    <property type="match status" value="1"/>
</dbReference>
<dbReference type="Pfam" id="PF07519">
    <property type="entry name" value="Tannase"/>
    <property type="match status" value="1"/>
</dbReference>
<evidence type="ECO:0000256" key="4">
    <source>
        <dbReference type="ARBA" id="ARBA00022729"/>
    </source>
</evidence>
<dbReference type="InterPro" id="IPR011118">
    <property type="entry name" value="Tannase/feruloyl_esterase"/>
</dbReference>
<evidence type="ECO:0000256" key="2">
    <source>
        <dbReference type="ARBA" id="ARBA00022487"/>
    </source>
</evidence>
<evidence type="ECO:0000256" key="1">
    <source>
        <dbReference type="ARBA" id="ARBA00006249"/>
    </source>
</evidence>
<evidence type="ECO:0000256" key="5">
    <source>
        <dbReference type="ARBA" id="ARBA00022801"/>
    </source>
</evidence>
<keyword evidence="3" id="KW-0479">Metal-binding</keyword>
<evidence type="ECO:0000256" key="6">
    <source>
        <dbReference type="ARBA" id="ARBA00022837"/>
    </source>
</evidence>
<accession>A0ABS4U464</accession>
<reference evidence="8 9" key="1">
    <citation type="submission" date="2021-03" db="EMBL/GenBank/DDBJ databases">
        <title>Sequencing the genomes of 1000 actinobacteria strains.</title>
        <authorList>
            <person name="Klenk H.-P."/>
        </authorList>
    </citation>
    <scope>NUCLEOTIDE SEQUENCE [LARGE SCALE GENOMIC DNA]</scope>
    <source>
        <strain evidence="8 9">DSM 46670</strain>
    </source>
</reference>
<keyword evidence="6" id="KW-0106">Calcium</keyword>